<dbReference type="AlphaFoldDB" id="A0A397HR52"/>
<dbReference type="GeneID" id="38127367"/>
<feature type="compositionally biased region" description="Basic and acidic residues" evidence="1">
    <location>
        <begin position="163"/>
        <end position="185"/>
    </location>
</feature>
<organism evidence="2 3">
    <name type="scientific">Aspergillus thermomutatus</name>
    <name type="common">Neosartorya pseudofischeri</name>
    <dbReference type="NCBI Taxonomy" id="41047"/>
    <lineage>
        <taxon>Eukaryota</taxon>
        <taxon>Fungi</taxon>
        <taxon>Dikarya</taxon>
        <taxon>Ascomycota</taxon>
        <taxon>Pezizomycotina</taxon>
        <taxon>Eurotiomycetes</taxon>
        <taxon>Eurotiomycetidae</taxon>
        <taxon>Eurotiales</taxon>
        <taxon>Aspergillaceae</taxon>
        <taxon>Aspergillus</taxon>
        <taxon>Aspergillus subgen. Fumigati</taxon>
    </lineage>
</organism>
<dbReference type="Proteomes" id="UP000215305">
    <property type="component" value="Unassembled WGS sequence"/>
</dbReference>
<reference evidence="2" key="1">
    <citation type="submission" date="2018-08" db="EMBL/GenBank/DDBJ databases">
        <title>Draft genome sequence of azole-resistant Aspergillus thermomutatus (Neosartorya pseudofischeri) strain HMR AF 39, isolated from a human nasal aspirate.</title>
        <authorList>
            <person name="Parent-Michaud M."/>
            <person name="Dufresne P.J."/>
            <person name="Fournier E."/>
            <person name="Martineau C."/>
            <person name="Moreira S."/>
            <person name="Perkins V."/>
            <person name="De Repentigny L."/>
            <person name="Dufresne S.F."/>
        </authorList>
    </citation>
    <scope>NUCLEOTIDE SEQUENCE [LARGE SCALE GENOMIC DNA]</scope>
    <source>
        <strain evidence="2">HMR AF 39</strain>
    </source>
</reference>
<dbReference type="STRING" id="41047.A0A397HR52"/>
<evidence type="ECO:0000313" key="2">
    <source>
        <dbReference type="EMBL" id="RHZ65492.1"/>
    </source>
</evidence>
<evidence type="ECO:0000256" key="1">
    <source>
        <dbReference type="SAM" id="MobiDB-lite"/>
    </source>
</evidence>
<proteinExistence type="predicted"/>
<dbReference type="OrthoDB" id="4501775at2759"/>
<evidence type="ECO:0000313" key="3">
    <source>
        <dbReference type="Proteomes" id="UP000215305"/>
    </source>
</evidence>
<gene>
    <name evidence="2" type="ORF">CDV56_105393</name>
</gene>
<sequence>MANPEQTIHFIKAIFQTEDEPPLQAIIDYRLDANIISQRCRRILSRFPFHSFPLQPGRQIPDSNGILHTVIEQVELVVSKSGAADTEQDWFFVSSEDRLEPSDSYDVILGRRWKEKFEDKGSNGYRAAPTIYRGDRHPKDERTKQEEERNRREIVARGQQGDEEMKRKNRERNARERERLLQGSR</sequence>
<feature type="region of interest" description="Disordered" evidence="1">
    <location>
        <begin position="119"/>
        <end position="185"/>
    </location>
</feature>
<comment type="caution">
    <text evidence="2">The sequence shown here is derived from an EMBL/GenBank/DDBJ whole genome shotgun (WGS) entry which is preliminary data.</text>
</comment>
<dbReference type="VEuPathDB" id="FungiDB:CDV56_105393"/>
<feature type="compositionally biased region" description="Basic and acidic residues" evidence="1">
    <location>
        <begin position="133"/>
        <end position="155"/>
    </location>
</feature>
<accession>A0A397HR52</accession>
<name>A0A397HR52_ASPTH</name>
<dbReference type="EMBL" id="NKHU02000017">
    <property type="protein sequence ID" value="RHZ65492.1"/>
    <property type="molecule type" value="Genomic_DNA"/>
</dbReference>
<keyword evidence="3" id="KW-1185">Reference proteome</keyword>
<protein>
    <submittedName>
        <fullName evidence="2">Uncharacterized protein</fullName>
    </submittedName>
</protein>
<dbReference type="RefSeq" id="XP_026617850.1">
    <property type="nucleotide sequence ID" value="XM_026759012.1"/>
</dbReference>